<dbReference type="SUPFAM" id="SSF51182">
    <property type="entry name" value="RmlC-like cupins"/>
    <property type="match status" value="1"/>
</dbReference>
<evidence type="ECO:0000313" key="6">
    <source>
        <dbReference type="Proteomes" id="UP000295418"/>
    </source>
</evidence>
<dbReference type="PANTHER" id="PTHR43280:SF26">
    <property type="entry name" value="ARAC-FAMILY TRANSCRIPTIONAL REGULATOR"/>
    <property type="match status" value="1"/>
</dbReference>
<keyword evidence="1" id="KW-0805">Transcription regulation</keyword>
<dbReference type="Pfam" id="PF07883">
    <property type="entry name" value="Cupin_2"/>
    <property type="match status" value="1"/>
</dbReference>
<dbReference type="Proteomes" id="UP000295418">
    <property type="component" value="Unassembled WGS sequence"/>
</dbReference>
<name>A0A4R4EH19_9BACL</name>
<dbReference type="InterPro" id="IPR018062">
    <property type="entry name" value="HTH_AraC-typ_CS"/>
</dbReference>
<dbReference type="PROSITE" id="PS00041">
    <property type="entry name" value="HTH_ARAC_FAMILY_1"/>
    <property type="match status" value="1"/>
</dbReference>
<feature type="domain" description="HTH araC/xylS-type" evidence="4">
    <location>
        <begin position="140"/>
        <end position="238"/>
    </location>
</feature>
<proteinExistence type="predicted"/>
<dbReference type="RefSeq" id="WP_132417054.1">
    <property type="nucleotide sequence ID" value="NZ_SKFG01000003.1"/>
</dbReference>
<dbReference type="EMBL" id="SKFG01000003">
    <property type="protein sequence ID" value="TCZ79396.1"/>
    <property type="molecule type" value="Genomic_DNA"/>
</dbReference>
<dbReference type="PROSITE" id="PS01124">
    <property type="entry name" value="HTH_ARAC_FAMILY_2"/>
    <property type="match status" value="1"/>
</dbReference>
<sequence length="241" mass="28105">METFNDIVAELRTYTATHVSHSHKHAHLIMPLQGELVIANGTNQHRVNEQTLLFVPPNLEHNFYSTVRNEFLVLDIPSGLVSACEMPGKGNSCEAITANNQWKGIRYLILQEMEQPYSHAALRDLFPYISRCLQQKRSLPRSIRYIHEHYDEPITVQKLAEYEHYNPTYYSEWFMKETGKSPSSYIQEVRLNEAKKLLRNSNMPILYIAIQVGLGHQSSLTRLFVKHEQQTPSQYRQQYKN</sequence>
<evidence type="ECO:0000256" key="2">
    <source>
        <dbReference type="ARBA" id="ARBA00023125"/>
    </source>
</evidence>
<accession>A0A4R4EH19</accession>
<dbReference type="InterPro" id="IPR014710">
    <property type="entry name" value="RmlC-like_jellyroll"/>
</dbReference>
<dbReference type="SMART" id="SM00342">
    <property type="entry name" value="HTH_ARAC"/>
    <property type="match status" value="1"/>
</dbReference>
<dbReference type="Gene3D" id="2.60.120.10">
    <property type="entry name" value="Jelly Rolls"/>
    <property type="match status" value="1"/>
</dbReference>
<evidence type="ECO:0000259" key="4">
    <source>
        <dbReference type="PROSITE" id="PS01124"/>
    </source>
</evidence>
<reference evidence="5 6" key="1">
    <citation type="submission" date="2019-03" db="EMBL/GenBank/DDBJ databases">
        <authorList>
            <person name="Kim M.K.M."/>
        </authorList>
    </citation>
    <scope>NUCLEOTIDE SEQUENCE [LARGE SCALE GENOMIC DNA]</scope>
    <source>
        <strain evidence="5 6">18JY21-1</strain>
    </source>
</reference>
<dbReference type="Gene3D" id="1.10.10.60">
    <property type="entry name" value="Homeodomain-like"/>
    <property type="match status" value="2"/>
</dbReference>
<keyword evidence="6" id="KW-1185">Reference proteome</keyword>
<comment type="caution">
    <text evidence="5">The sequence shown here is derived from an EMBL/GenBank/DDBJ whole genome shotgun (WGS) entry which is preliminary data.</text>
</comment>
<evidence type="ECO:0000313" key="5">
    <source>
        <dbReference type="EMBL" id="TCZ79396.1"/>
    </source>
</evidence>
<dbReference type="InterPro" id="IPR018060">
    <property type="entry name" value="HTH_AraC"/>
</dbReference>
<dbReference type="GO" id="GO:0043565">
    <property type="term" value="F:sequence-specific DNA binding"/>
    <property type="evidence" value="ECO:0007669"/>
    <property type="project" value="InterPro"/>
</dbReference>
<dbReference type="Pfam" id="PF12833">
    <property type="entry name" value="HTH_18"/>
    <property type="match status" value="1"/>
</dbReference>
<dbReference type="InterPro" id="IPR011051">
    <property type="entry name" value="RmlC_Cupin_sf"/>
</dbReference>
<dbReference type="AlphaFoldDB" id="A0A4R4EH19"/>
<dbReference type="InterPro" id="IPR013096">
    <property type="entry name" value="Cupin_2"/>
</dbReference>
<dbReference type="SUPFAM" id="SSF46689">
    <property type="entry name" value="Homeodomain-like"/>
    <property type="match status" value="2"/>
</dbReference>
<dbReference type="InterPro" id="IPR009057">
    <property type="entry name" value="Homeodomain-like_sf"/>
</dbReference>
<organism evidence="5 6">
    <name type="scientific">Paenibacillus albiflavus</name>
    <dbReference type="NCBI Taxonomy" id="2545760"/>
    <lineage>
        <taxon>Bacteria</taxon>
        <taxon>Bacillati</taxon>
        <taxon>Bacillota</taxon>
        <taxon>Bacilli</taxon>
        <taxon>Bacillales</taxon>
        <taxon>Paenibacillaceae</taxon>
        <taxon>Paenibacillus</taxon>
    </lineage>
</organism>
<dbReference type="PANTHER" id="PTHR43280">
    <property type="entry name" value="ARAC-FAMILY TRANSCRIPTIONAL REGULATOR"/>
    <property type="match status" value="1"/>
</dbReference>
<keyword evidence="2" id="KW-0238">DNA-binding</keyword>
<dbReference type="OrthoDB" id="9776971at2"/>
<gene>
    <name evidence="5" type="ORF">E0485_05920</name>
</gene>
<protein>
    <submittedName>
        <fullName evidence="5">AraC family transcriptional regulator</fullName>
    </submittedName>
</protein>
<evidence type="ECO:0000256" key="1">
    <source>
        <dbReference type="ARBA" id="ARBA00023015"/>
    </source>
</evidence>
<keyword evidence="3" id="KW-0804">Transcription</keyword>
<evidence type="ECO:0000256" key="3">
    <source>
        <dbReference type="ARBA" id="ARBA00023163"/>
    </source>
</evidence>
<dbReference type="GO" id="GO:0003700">
    <property type="term" value="F:DNA-binding transcription factor activity"/>
    <property type="evidence" value="ECO:0007669"/>
    <property type="project" value="InterPro"/>
</dbReference>